<dbReference type="GO" id="GO:0051213">
    <property type="term" value="F:dioxygenase activity"/>
    <property type="evidence" value="ECO:0007669"/>
    <property type="project" value="UniProtKB-KW"/>
</dbReference>
<dbReference type="PATRIC" id="fig|889378.3.peg.325"/>
<dbReference type="STRING" id="889378.Spiaf_0320"/>
<dbReference type="CDD" id="cd07361">
    <property type="entry name" value="MEMO_like"/>
    <property type="match status" value="1"/>
</dbReference>
<accession>H9UFY4</accession>
<dbReference type="EMBL" id="CP003282">
    <property type="protein sequence ID" value="AFG36427.1"/>
    <property type="molecule type" value="Genomic_DNA"/>
</dbReference>
<sequence>MMGTSVRNPAVAGKFYPRSAAELDQVVAGLLTRASTRLQDVSGLPDAANRTAGTVRAVIAPHAGYMFSGSIAALSFAAAAQYRDAPPRRVILLGPAHYAAGITVALPQADSFRTPLGDHPVDGEAMQRLLQTGLAETNGAAHSAEHSLEVMLPFIMAVWGALPILPLLCSRIAPERLAEILVEEIGPGDLLVVSSDLSHFHPAATAEQLDNALLEAWEQGDPHGVSQGEACGKLPILASMALARQQGWRHRVLGYAHSGAAGIGSESVVGYGAGMYYASSE</sequence>
<evidence type="ECO:0000313" key="2">
    <source>
        <dbReference type="EMBL" id="AFG36427.1"/>
    </source>
</evidence>
<dbReference type="PANTHER" id="PTHR11060:SF0">
    <property type="entry name" value="PROTEIN MEMO1"/>
    <property type="match status" value="1"/>
</dbReference>
<dbReference type="NCBIfam" id="TIGR04336">
    <property type="entry name" value="AmmeMemoSam_B"/>
    <property type="match status" value="1"/>
</dbReference>
<dbReference type="RefSeq" id="WP_014454425.1">
    <property type="nucleotide sequence ID" value="NC_017098.1"/>
</dbReference>
<gene>
    <name evidence="2" type="ordered locus">Spiaf_0320</name>
</gene>
<protein>
    <submittedName>
        <fullName evidence="2">Putative dioxygenase</fullName>
    </submittedName>
</protein>
<comment type="similarity">
    <text evidence="1">Belongs to the MEMO1 family.</text>
</comment>
<dbReference type="HOGENOM" id="CLU_038085_0_1_12"/>
<keyword evidence="2" id="KW-0223">Dioxygenase</keyword>
<keyword evidence="2" id="KW-0560">Oxidoreductase</keyword>
<dbReference type="KEGG" id="sfc:Spiaf_0320"/>
<dbReference type="Pfam" id="PF01875">
    <property type="entry name" value="Memo"/>
    <property type="match status" value="1"/>
</dbReference>
<dbReference type="eggNOG" id="COG1355">
    <property type="taxonomic scope" value="Bacteria"/>
</dbReference>
<dbReference type="OrthoDB" id="9785549at2"/>
<dbReference type="AlphaFoldDB" id="H9UFY4"/>
<name>H9UFY4_SPIAZ</name>
<reference evidence="3" key="1">
    <citation type="journal article" date="2013" name="Stand. Genomic Sci.">
        <title>Complete genome sequence of the halophilic bacterium Spirochaeta africana type strain (Z-7692(T)) from the alkaline Lake Magadi in the East African Rift.</title>
        <authorList>
            <person name="Liolos K."/>
            <person name="Abt B."/>
            <person name="Scheuner C."/>
            <person name="Teshima H."/>
            <person name="Held B."/>
            <person name="Lapidus A."/>
            <person name="Nolan M."/>
            <person name="Lucas S."/>
            <person name="Deshpande S."/>
            <person name="Cheng J.F."/>
            <person name="Tapia R."/>
            <person name="Goodwin L.A."/>
            <person name="Pitluck S."/>
            <person name="Pagani I."/>
            <person name="Ivanova N."/>
            <person name="Mavromatis K."/>
            <person name="Mikhailova N."/>
            <person name="Huntemann M."/>
            <person name="Pati A."/>
            <person name="Chen A."/>
            <person name="Palaniappan K."/>
            <person name="Land M."/>
            <person name="Rohde M."/>
            <person name="Tindall B.J."/>
            <person name="Detter J.C."/>
            <person name="Goker M."/>
            <person name="Bristow J."/>
            <person name="Eisen J.A."/>
            <person name="Markowitz V."/>
            <person name="Hugenholtz P."/>
            <person name="Woyke T."/>
            <person name="Klenk H.P."/>
            <person name="Kyrpides N.C."/>
        </authorList>
    </citation>
    <scope>NUCLEOTIDE SEQUENCE</scope>
    <source>
        <strain evidence="3">ATCC 700263 / DSM 8902 / Z-7692</strain>
    </source>
</reference>
<organism evidence="2 3">
    <name type="scientific">Spirochaeta africana (strain ATCC 700263 / DSM 8902 / Z-7692)</name>
    <dbReference type="NCBI Taxonomy" id="889378"/>
    <lineage>
        <taxon>Bacteria</taxon>
        <taxon>Pseudomonadati</taxon>
        <taxon>Spirochaetota</taxon>
        <taxon>Spirochaetia</taxon>
        <taxon>Spirochaetales</taxon>
        <taxon>Spirochaetaceae</taxon>
        <taxon>Spirochaeta</taxon>
    </lineage>
</organism>
<dbReference type="PANTHER" id="PTHR11060">
    <property type="entry name" value="PROTEIN MEMO1"/>
    <property type="match status" value="1"/>
</dbReference>
<dbReference type="Proteomes" id="UP000007383">
    <property type="component" value="Chromosome"/>
</dbReference>
<keyword evidence="3" id="KW-1185">Reference proteome</keyword>
<evidence type="ECO:0000256" key="1">
    <source>
        <dbReference type="ARBA" id="ARBA00006315"/>
    </source>
</evidence>
<dbReference type="Gene3D" id="3.40.830.10">
    <property type="entry name" value="LigB-like"/>
    <property type="match status" value="1"/>
</dbReference>
<proteinExistence type="inferred from homology"/>
<dbReference type="InterPro" id="IPR002737">
    <property type="entry name" value="MEMO1_fam"/>
</dbReference>
<evidence type="ECO:0000313" key="3">
    <source>
        <dbReference type="Proteomes" id="UP000007383"/>
    </source>
</evidence>